<dbReference type="SUPFAM" id="SSF159664">
    <property type="entry name" value="CobE/GbiG C-terminal domain-like"/>
    <property type="match status" value="1"/>
</dbReference>
<accession>A0ABV6I790</accession>
<feature type="domain" description="CobE/GbiG C-terminal" evidence="1">
    <location>
        <begin position="3"/>
        <end position="115"/>
    </location>
</feature>
<protein>
    <submittedName>
        <fullName evidence="2">Cobalamin biosynthesis protein</fullName>
    </submittedName>
</protein>
<dbReference type="InterPro" id="IPR002750">
    <property type="entry name" value="CobE/GbiG_C"/>
</dbReference>
<dbReference type="InterPro" id="IPR036518">
    <property type="entry name" value="CobE/GbiG_C_sf"/>
</dbReference>
<reference evidence="2 3" key="1">
    <citation type="submission" date="2024-09" db="EMBL/GenBank/DDBJ databases">
        <authorList>
            <person name="Sun Q."/>
            <person name="Mori K."/>
        </authorList>
    </citation>
    <scope>NUCLEOTIDE SEQUENCE [LARGE SCALE GENOMIC DNA]</scope>
    <source>
        <strain evidence="2 3">KCTC 22789</strain>
    </source>
</reference>
<dbReference type="Gene3D" id="3.30.420.180">
    <property type="entry name" value="CobE/GbiG C-terminal domain"/>
    <property type="match status" value="1"/>
</dbReference>
<evidence type="ECO:0000313" key="2">
    <source>
        <dbReference type="EMBL" id="MFC0342090.1"/>
    </source>
</evidence>
<dbReference type="Pfam" id="PF01890">
    <property type="entry name" value="CbiG_C"/>
    <property type="match status" value="1"/>
</dbReference>
<dbReference type="EMBL" id="JBHLWE010000046">
    <property type="protein sequence ID" value="MFC0342090.1"/>
    <property type="molecule type" value="Genomic_DNA"/>
</dbReference>
<organism evidence="2 3">
    <name type="scientific">Paracoccus niistensis</name>
    <dbReference type="NCBI Taxonomy" id="632935"/>
    <lineage>
        <taxon>Bacteria</taxon>
        <taxon>Pseudomonadati</taxon>
        <taxon>Pseudomonadota</taxon>
        <taxon>Alphaproteobacteria</taxon>
        <taxon>Rhodobacterales</taxon>
        <taxon>Paracoccaceae</taxon>
        <taxon>Paracoccus</taxon>
    </lineage>
</organism>
<keyword evidence="3" id="KW-1185">Reference proteome</keyword>
<comment type="caution">
    <text evidence="2">The sequence shown here is derived from an EMBL/GenBank/DDBJ whole genome shotgun (WGS) entry which is preliminary data.</text>
</comment>
<dbReference type="Proteomes" id="UP001589799">
    <property type="component" value="Unassembled WGS sequence"/>
</dbReference>
<dbReference type="RefSeq" id="WP_377699695.1">
    <property type="nucleotide sequence ID" value="NZ_JBHLWE010000046.1"/>
</dbReference>
<name>A0ABV6I790_9RHOB</name>
<proteinExistence type="predicted"/>
<evidence type="ECO:0000259" key="1">
    <source>
        <dbReference type="Pfam" id="PF01890"/>
    </source>
</evidence>
<sequence length="123" mass="12925">MKVVGLGLRAAATPESLKELLQRLQATPDLPLAVPAFREGHPAVLDLRQQGRRIIPLPEAALNGVRTPTRSLRILARYGTGSIAEACALVAAGPAARMILPRVVSADGRATAALAQSDESPYP</sequence>
<gene>
    <name evidence="2" type="ORF">ACFFII_15090</name>
</gene>
<evidence type="ECO:0000313" key="3">
    <source>
        <dbReference type="Proteomes" id="UP001589799"/>
    </source>
</evidence>